<feature type="transmembrane region" description="Helical" evidence="7">
    <location>
        <begin position="146"/>
        <end position="165"/>
    </location>
</feature>
<comment type="catalytic activity">
    <reaction evidence="1">
        <text>ATP + protein L-histidine = ADP + protein N-phospho-L-histidine.</text>
        <dbReference type="EC" id="2.7.13.3"/>
    </reaction>
</comment>
<evidence type="ECO:0000313" key="9">
    <source>
        <dbReference type="EMBL" id="MFO3665190.1"/>
    </source>
</evidence>
<comment type="subcellular location">
    <subcellularLocation>
        <location evidence="2">Membrane</location>
    </subcellularLocation>
</comment>
<reference evidence="9 10" key="1">
    <citation type="journal article" date="2025" name="Anaerobe">
        <title>Description of Anaerococcus kampingiae sp. nov., Anaerococcus groningensis sp. nov., Anaerococcus martiniensis sp. nov., and Anaerococcus cruorum sp. nov., isolated from human clinical specimens.</title>
        <authorList>
            <person name="Boiten K.E."/>
            <person name="Meijer J."/>
            <person name="van Wezel E.M."/>
            <person name="Veloo A.C.M."/>
        </authorList>
    </citation>
    <scope>NUCLEOTIDE SEQUENCE [LARGE SCALE GENOMIC DNA]</scope>
    <source>
        <strain evidence="9 10">ENR0831</strain>
    </source>
</reference>
<evidence type="ECO:0000256" key="4">
    <source>
        <dbReference type="ARBA" id="ARBA00022679"/>
    </source>
</evidence>
<evidence type="ECO:0000256" key="5">
    <source>
        <dbReference type="ARBA" id="ARBA00022777"/>
    </source>
</evidence>
<dbReference type="EC" id="2.7.13.3" evidence="3"/>
<dbReference type="SMART" id="SM00387">
    <property type="entry name" value="HATPase_c"/>
    <property type="match status" value="1"/>
</dbReference>
<dbReference type="PANTHER" id="PTHR42878">
    <property type="entry name" value="TWO-COMPONENT HISTIDINE KINASE"/>
    <property type="match status" value="1"/>
</dbReference>
<keyword evidence="6" id="KW-0902">Two-component regulatory system</keyword>
<dbReference type="SMART" id="SM00388">
    <property type="entry name" value="HisKA"/>
    <property type="match status" value="1"/>
</dbReference>
<dbReference type="GO" id="GO:0016301">
    <property type="term" value="F:kinase activity"/>
    <property type="evidence" value="ECO:0007669"/>
    <property type="project" value="UniProtKB-KW"/>
</dbReference>
<evidence type="ECO:0000259" key="8">
    <source>
        <dbReference type="PROSITE" id="PS50109"/>
    </source>
</evidence>
<feature type="domain" description="Histidine kinase" evidence="8">
    <location>
        <begin position="193"/>
        <end position="394"/>
    </location>
</feature>
<keyword evidence="4" id="KW-0808">Transferase</keyword>
<keyword evidence="7" id="KW-1133">Transmembrane helix</keyword>
<dbReference type="SUPFAM" id="SSF47384">
    <property type="entry name" value="Homodimeric domain of signal transducing histidine kinase"/>
    <property type="match status" value="1"/>
</dbReference>
<dbReference type="Pfam" id="PF00512">
    <property type="entry name" value="HisKA"/>
    <property type="match status" value="1"/>
</dbReference>
<dbReference type="Pfam" id="PF02518">
    <property type="entry name" value="HATPase_c"/>
    <property type="match status" value="1"/>
</dbReference>
<proteinExistence type="predicted"/>
<name>A0ABW9MAN1_9FIRM</name>
<evidence type="ECO:0000256" key="1">
    <source>
        <dbReference type="ARBA" id="ARBA00000085"/>
    </source>
</evidence>
<dbReference type="Proteomes" id="UP001637996">
    <property type="component" value="Unassembled WGS sequence"/>
</dbReference>
<evidence type="ECO:0000256" key="7">
    <source>
        <dbReference type="SAM" id="Phobius"/>
    </source>
</evidence>
<accession>A0ABW9MAN1</accession>
<dbReference type="InterPro" id="IPR005467">
    <property type="entry name" value="His_kinase_dom"/>
</dbReference>
<dbReference type="EMBL" id="JBGMEI010000002">
    <property type="protein sequence ID" value="MFO3665190.1"/>
    <property type="molecule type" value="Genomic_DNA"/>
</dbReference>
<dbReference type="Gene3D" id="3.30.565.10">
    <property type="entry name" value="Histidine kinase-like ATPase, C-terminal domain"/>
    <property type="match status" value="1"/>
</dbReference>
<dbReference type="PROSITE" id="PS50109">
    <property type="entry name" value="HIS_KIN"/>
    <property type="match status" value="1"/>
</dbReference>
<comment type="caution">
    <text evidence="9">The sequence shown here is derived from an EMBL/GenBank/DDBJ whole genome shotgun (WGS) entry which is preliminary data.</text>
</comment>
<evidence type="ECO:0000313" key="10">
    <source>
        <dbReference type="Proteomes" id="UP001637996"/>
    </source>
</evidence>
<dbReference type="InterPro" id="IPR003661">
    <property type="entry name" value="HisK_dim/P_dom"/>
</dbReference>
<dbReference type="PANTHER" id="PTHR42878:SF12">
    <property type="entry name" value="SENSOR HISTIDINE KINASE YCBM"/>
    <property type="match status" value="1"/>
</dbReference>
<dbReference type="RefSeq" id="WP_410030899.1">
    <property type="nucleotide sequence ID" value="NZ_JBGMEI010000002.1"/>
</dbReference>
<evidence type="ECO:0000256" key="3">
    <source>
        <dbReference type="ARBA" id="ARBA00012438"/>
    </source>
</evidence>
<evidence type="ECO:0000256" key="6">
    <source>
        <dbReference type="ARBA" id="ARBA00023012"/>
    </source>
</evidence>
<keyword evidence="10" id="KW-1185">Reference proteome</keyword>
<dbReference type="InterPro" id="IPR036890">
    <property type="entry name" value="HATPase_C_sf"/>
</dbReference>
<protein>
    <recommendedName>
        <fullName evidence="3">histidine kinase</fullName>
        <ecNumber evidence="3">2.7.13.3</ecNumber>
    </recommendedName>
</protein>
<dbReference type="InterPro" id="IPR050351">
    <property type="entry name" value="BphY/WalK/GraS-like"/>
</dbReference>
<keyword evidence="5 9" id="KW-0418">Kinase</keyword>
<dbReference type="CDD" id="cd00082">
    <property type="entry name" value="HisKA"/>
    <property type="match status" value="1"/>
</dbReference>
<gene>
    <name evidence="9" type="ORF">ACCQ41_02845</name>
</gene>
<keyword evidence="7" id="KW-0472">Membrane</keyword>
<keyword evidence="7" id="KW-0812">Transmembrane</keyword>
<dbReference type="InterPro" id="IPR003594">
    <property type="entry name" value="HATPase_dom"/>
</dbReference>
<sequence>MNTKKNIFKNTIIFIIVFLISTIIFFASLLKILDGGRFENLFGEYMPVSDNIDESLLNWQKIEELGGSGFVVDGNKVIRSYNKKYNKEYSNSQLLDFATIDGKNQSTFVFNTYDGNKFFLNYPSDKVSTSININLNEGQSTLKTSLIILLLLIIGLYIFIIYFVVRWLSNKISNELAEIYKNQENNKDLLFKGIAHDVKTPLSVILSYSRAVDENVIDNEKREEYLKAIGRNAKVLNQRVDELLEFSSLDSFHVNKENKDILELVRRYVGDNYSYFLDNNASVEILFDENEKYFALVDEKLFQRVLQNLLQNSIDHNKDNVVISIDFMEEKLIIKDNGRGIDPKNIENIFDPLFTEDSSRQGEKLRGMGLSNVKKICELHKWEVYYKDGFVISF</sequence>
<evidence type="ECO:0000256" key="2">
    <source>
        <dbReference type="ARBA" id="ARBA00004370"/>
    </source>
</evidence>
<feature type="transmembrane region" description="Helical" evidence="7">
    <location>
        <begin position="12"/>
        <end position="33"/>
    </location>
</feature>
<dbReference type="SUPFAM" id="SSF55874">
    <property type="entry name" value="ATPase domain of HSP90 chaperone/DNA topoisomerase II/histidine kinase"/>
    <property type="match status" value="1"/>
</dbReference>
<organism evidence="9 10">
    <name type="scientific">Anaerococcus martiniensis</name>
    <dbReference type="NCBI Taxonomy" id="3115615"/>
    <lineage>
        <taxon>Bacteria</taxon>
        <taxon>Bacillati</taxon>
        <taxon>Bacillota</taxon>
        <taxon>Tissierellia</taxon>
        <taxon>Tissierellales</taxon>
        <taxon>Peptoniphilaceae</taxon>
        <taxon>Anaerococcus</taxon>
    </lineage>
</organism>
<dbReference type="Gene3D" id="1.10.287.130">
    <property type="match status" value="1"/>
</dbReference>
<dbReference type="InterPro" id="IPR036097">
    <property type="entry name" value="HisK_dim/P_sf"/>
</dbReference>